<gene>
    <name evidence="2" type="ORF">L2764_03345</name>
</gene>
<proteinExistence type="predicted"/>
<feature type="domain" description="Zinc finger Ogr/Delta-type" evidence="1">
    <location>
        <begin position="82"/>
        <end position="124"/>
    </location>
</feature>
<reference evidence="2 3" key="1">
    <citation type="submission" date="2022-01" db="EMBL/GenBank/DDBJ databases">
        <title>Whole genome-based taxonomy of the Shewanellaceae.</title>
        <authorList>
            <person name="Martin-Rodriguez A.J."/>
        </authorList>
    </citation>
    <scope>NUCLEOTIDE SEQUENCE [LARGE SCALE GENOMIC DNA]</scope>
    <source>
        <strain evidence="2 3">DSM 17177</strain>
    </source>
</reference>
<organism evidence="2 3">
    <name type="scientific">Shewanella surugensis</name>
    <dbReference type="NCBI Taxonomy" id="212020"/>
    <lineage>
        <taxon>Bacteria</taxon>
        <taxon>Pseudomonadati</taxon>
        <taxon>Pseudomonadota</taxon>
        <taxon>Gammaproteobacteria</taxon>
        <taxon>Alteromonadales</taxon>
        <taxon>Shewanellaceae</taxon>
        <taxon>Shewanella</taxon>
    </lineage>
</organism>
<evidence type="ECO:0000313" key="3">
    <source>
        <dbReference type="Proteomes" id="UP001203423"/>
    </source>
</evidence>
<keyword evidence="3" id="KW-1185">Reference proteome</keyword>
<dbReference type="Proteomes" id="UP001203423">
    <property type="component" value="Unassembled WGS sequence"/>
</dbReference>
<sequence length="157" mass="17222">MSVKVLCDTCGKKAIIGKARRLSVDDVDLFCSCHDPECGLSFKAEFIFSHTLKLGGLATKLASNPLIHDISCLDPHRPYCRCGSVAIIRKTNRVSVSYADVYCVCSDKECGHQFVNKLLYLHTLSPSAKNCSALVSELTKAMSPSHKQALQQELALF</sequence>
<evidence type="ECO:0000259" key="1">
    <source>
        <dbReference type="Pfam" id="PF04606"/>
    </source>
</evidence>
<feature type="domain" description="Zinc finger Ogr/Delta-type" evidence="1">
    <location>
        <begin position="7"/>
        <end position="52"/>
    </location>
</feature>
<comment type="caution">
    <text evidence="2">The sequence shown here is derived from an EMBL/GenBank/DDBJ whole genome shotgun (WGS) entry which is preliminary data.</text>
</comment>
<evidence type="ECO:0000313" key="2">
    <source>
        <dbReference type="EMBL" id="MCL1123540.1"/>
    </source>
</evidence>
<dbReference type="InterPro" id="IPR007684">
    <property type="entry name" value="Znf_Ogr/Delta"/>
</dbReference>
<dbReference type="EMBL" id="JAKIKS010000007">
    <property type="protein sequence ID" value="MCL1123540.1"/>
    <property type="molecule type" value="Genomic_DNA"/>
</dbReference>
<protein>
    <submittedName>
        <fullName evidence="2">Ogr/Delta-like zinc finger family protein</fullName>
    </submittedName>
</protein>
<accession>A0ABT0L7Q7</accession>
<dbReference type="RefSeq" id="WP_248938827.1">
    <property type="nucleotide sequence ID" value="NZ_JAKIKS010000007.1"/>
</dbReference>
<name>A0ABT0L7Q7_9GAMM</name>
<dbReference type="Pfam" id="PF04606">
    <property type="entry name" value="Ogr_Delta"/>
    <property type="match status" value="2"/>
</dbReference>